<dbReference type="Gene3D" id="4.10.60.10">
    <property type="entry name" value="Zinc finger, CCHC-type"/>
    <property type="match status" value="1"/>
</dbReference>
<dbReference type="GO" id="GO:0008270">
    <property type="term" value="F:zinc ion binding"/>
    <property type="evidence" value="ECO:0007669"/>
    <property type="project" value="UniProtKB-KW"/>
</dbReference>
<keyword evidence="1" id="KW-0479">Metal-binding</keyword>
<name>A0A8R1E011_CAEJA</name>
<dbReference type="SMART" id="SM00343">
    <property type="entry name" value="ZnF_C2HC"/>
    <property type="match status" value="1"/>
</dbReference>
<feature type="region of interest" description="Disordered" evidence="2">
    <location>
        <begin position="151"/>
        <end position="183"/>
    </location>
</feature>
<keyword evidence="1" id="KW-0863">Zinc-finger</keyword>
<dbReference type="AlphaFoldDB" id="A0A8R1E011"/>
<keyword evidence="1" id="KW-0862">Zinc</keyword>
<keyword evidence="5" id="KW-1185">Reference proteome</keyword>
<dbReference type="EnsemblMetazoa" id="CJA17034.1">
    <property type="protein sequence ID" value="CJA17034.1"/>
    <property type="gene ID" value="WBGene00136238"/>
</dbReference>
<dbReference type="SUPFAM" id="SSF57756">
    <property type="entry name" value="Retrovirus zinc finger-like domains"/>
    <property type="match status" value="1"/>
</dbReference>
<protein>
    <submittedName>
        <fullName evidence="4">CCHC-type domain-containing protein</fullName>
    </submittedName>
</protein>
<feature type="compositionally biased region" description="Polar residues" evidence="2">
    <location>
        <begin position="151"/>
        <end position="164"/>
    </location>
</feature>
<sequence>MAEQDERDRLLSLLGQDVMERMLPKVNEMLANKEEEKAPEIGQKGLMVQAELNAKMINMLRAAMDEEDPKKGIKDVIETLRQRNTELQLLDRNPEALKTVERMKAVAALTGTDADSQKLIALAQVLMDSSGRSARPTGSSAQWFRAPGSSYANGGVRSQPSSNFRRFGAQKRPGSTSSTSLERGYGKIGGAGPECYACHSIGHFSRNCPQRRYSERGEAIRKVIFLGIGDGRPVDFEHYSKRLRHSDSRKF</sequence>
<organism evidence="4 5">
    <name type="scientific">Caenorhabditis japonica</name>
    <dbReference type="NCBI Taxonomy" id="281687"/>
    <lineage>
        <taxon>Eukaryota</taxon>
        <taxon>Metazoa</taxon>
        <taxon>Ecdysozoa</taxon>
        <taxon>Nematoda</taxon>
        <taxon>Chromadorea</taxon>
        <taxon>Rhabditida</taxon>
        <taxon>Rhabditina</taxon>
        <taxon>Rhabditomorpha</taxon>
        <taxon>Rhabditoidea</taxon>
        <taxon>Rhabditidae</taxon>
        <taxon>Peloderinae</taxon>
        <taxon>Caenorhabditis</taxon>
    </lineage>
</organism>
<dbReference type="Pfam" id="PF00098">
    <property type="entry name" value="zf-CCHC"/>
    <property type="match status" value="1"/>
</dbReference>
<dbReference type="InterPro" id="IPR036875">
    <property type="entry name" value="Znf_CCHC_sf"/>
</dbReference>
<dbReference type="PROSITE" id="PS50158">
    <property type="entry name" value="ZF_CCHC"/>
    <property type="match status" value="1"/>
</dbReference>
<dbReference type="GO" id="GO:0005737">
    <property type="term" value="C:cytoplasm"/>
    <property type="evidence" value="ECO:0007669"/>
    <property type="project" value="UniProtKB-ARBA"/>
</dbReference>
<feature type="domain" description="CCHC-type" evidence="3">
    <location>
        <begin position="195"/>
        <end position="210"/>
    </location>
</feature>
<evidence type="ECO:0000256" key="2">
    <source>
        <dbReference type="SAM" id="MobiDB-lite"/>
    </source>
</evidence>
<proteinExistence type="predicted"/>
<dbReference type="Proteomes" id="UP000005237">
    <property type="component" value="Unassembled WGS sequence"/>
</dbReference>
<dbReference type="GO" id="GO:0019899">
    <property type="term" value="F:enzyme binding"/>
    <property type="evidence" value="ECO:0007669"/>
    <property type="project" value="UniProtKB-ARBA"/>
</dbReference>
<evidence type="ECO:0000313" key="4">
    <source>
        <dbReference type="EnsemblMetazoa" id="CJA17034.1"/>
    </source>
</evidence>
<dbReference type="GO" id="GO:0003676">
    <property type="term" value="F:nucleic acid binding"/>
    <property type="evidence" value="ECO:0007669"/>
    <property type="project" value="InterPro"/>
</dbReference>
<dbReference type="InterPro" id="IPR001878">
    <property type="entry name" value="Znf_CCHC"/>
</dbReference>
<evidence type="ECO:0000313" key="5">
    <source>
        <dbReference type="Proteomes" id="UP000005237"/>
    </source>
</evidence>
<evidence type="ECO:0000259" key="3">
    <source>
        <dbReference type="PROSITE" id="PS50158"/>
    </source>
</evidence>
<evidence type="ECO:0000256" key="1">
    <source>
        <dbReference type="PROSITE-ProRule" id="PRU00047"/>
    </source>
</evidence>
<accession>A0A8R1E011</accession>
<reference evidence="5" key="1">
    <citation type="submission" date="2010-08" db="EMBL/GenBank/DDBJ databases">
        <authorList>
            <consortium name="Caenorhabditis japonica Sequencing Consortium"/>
            <person name="Wilson R.K."/>
        </authorList>
    </citation>
    <scope>NUCLEOTIDE SEQUENCE [LARGE SCALE GENOMIC DNA]</scope>
    <source>
        <strain evidence="5">DF5081</strain>
    </source>
</reference>
<reference evidence="4" key="2">
    <citation type="submission" date="2022-06" db="UniProtKB">
        <authorList>
            <consortium name="EnsemblMetazoa"/>
        </authorList>
    </citation>
    <scope>IDENTIFICATION</scope>
    <source>
        <strain evidence="4">DF5081</strain>
    </source>
</reference>